<feature type="chain" id="PRO_5044672603" description="Vascular cell adhesion protein 1" evidence="18">
    <location>
        <begin position="21"/>
        <end position="540"/>
    </location>
</feature>
<dbReference type="InterPro" id="IPR036179">
    <property type="entry name" value="Ig-like_dom_sf"/>
</dbReference>
<sequence length="540" mass="59367">MPRKMVVIFGASNILWMVFAVSQASKMEIFLEPRVAAQIGDVISLTCSTTGCETPSFSWRTQIDSPLNGKVKNEGNNSTLTMDPVSFNNEHAYLCTATCGSKKLEKGIQVEIYSFPKDPEIQLSGPLEVGKPVTVTCLVRDVYPFDRLEMNLLNGNDLLQSKDFLEPMEKKSLETKSLEVTFTPTNEDIGKGLVCRAQLHMDEIDFEPKERETTKELQVYISPRNTFISVTPSMRLQEGGSVTMTCASEGLPPPQIFWSKKLDNGNLQLLSGNATLTLIAMRLEDSGTYVCEGVNEVGKDGKEVELIVQVAPRDTTVVVSPSSIVEEGSPVNMTCSSDGLPAPNILWSRRLSNGRLQSLSEDPILTLTSAKMEDSGIYVCEGINQAGISRKEVELIIQVAPKDIQLIAFPSESVKEGDTVIISCTCGNVPKTWIILKKKAETGDTVLKSRDGAYTIHKVQLEDAGVYECESKNEAGLQLRSLTLDVKGRENNKDYFSPELLVLYCASSLIIPAIGMIIYFARRANMKGSYSLVEAQKSKV</sequence>
<name>A0A8C0PY42_CANLF</name>
<protein>
    <recommendedName>
        <fullName evidence="16">Vascular cell adhesion protein 1</fullName>
    </recommendedName>
</protein>
<keyword evidence="5 17" id="KW-0812">Transmembrane</keyword>
<dbReference type="InterPro" id="IPR003989">
    <property type="entry name" value="VCAM-1"/>
</dbReference>
<evidence type="ECO:0000256" key="3">
    <source>
        <dbReference type="ARBA" id="ARBA00022475"/>
    </source>
</evidence>
<evidence type="ECO:0000256" key="18">
    <source>
        <dbReference type="SAM" id="SignalP"/>
    </source>
</evidence>
<dbReference type="InterPro" id="IPR013151">
    <property type="entry name" value="Immunoglobulin_dom"/>
</dbReference>
<evidence type="ECO:0000256" key="10">
    <source>
        <dbReference type="ARBA" id="ARBA00022989"/>
    </source>
</evidence>
<reference evidence="22" key="4">
    <citation type="submission" date="2025-05" db="UniProtKB">
        <authorList>
            <consortium name="Ensembl"/>
        </authorList>
    </citation>
    <scope>IDENTIFICATION</scope>
</reference>
<evidence type="ECO:0000256" key="5">
    <source>
        <dbReference type="ARBA" id="ARBA00022692"/>
    </source>
</evidence>
<dbReference type="InterPro" id="IPR008424">
    <property type="entry name" value="Ig_C2-set"/>
</dbReference>
<keyword evidence="13" id="KW-0325">Glycoprotein</keyword>
<feature type="domain" description="Ig-like" evidence="19">
    <location>
        <begin position="223"/>
        <end position="309"/>
    </location>
</feature>
<dbReference type="CDD" id="cd07689">
    <property type="entry name" value="IgC2_VCAM-1"/>
    <property type="match status" value="1"/>
</dbReference>
<evidence type="ECO:0000256" key="13">
    <source>
        <dbReference type="ARBA" id="ARBA00023180"/>
    </source>
</evidence>
<gene>
    <name evidence="22" type="primary">VCAM1</name>
</gene>
<dbReference type="InterPro" id="IPR003987">
    <property type="entry name" value="ICAM_VCAM_N"/>
</dbReference>
<evidence type="ECO:0000256" key="14">
    <source>
        <dbReference type="ARBA" id="ARBA00023319"/>
    </source>
</evidence>
<keyword evidence="8" id="KW-0832">Ubl conjugation</keyword>
<feature type="signal peptide" evidence="18">
    <location>
        <begin position="1"/>
        <end position="20"/>
    </location>
</feature>
<dbReference type="PANTHER" id="PTHR13771:SF14">
    <property type="entry name" value="VASCULAR CELL ADHESION PROTEIN 1"/>
    <property type="match status" value="1"/>
</dbReference>
<dbReference type="PANTHER" id="PTHR13771">
    <property type="entry name" value="INTERCELLULAR ADHESION MOLECULE"/>
    <property type="match status" value="1"/>
</dbReference>
<keyword evidence="12" id="KW-1015">Disulfide bond</keyword>
<dbReference type="Proteomes" id="UP000694542">
    <property type="component" value="Chromosome 6"/>
</dbReference>
<dbReference type="Ensembl" id="ENSCAFT00030033069.1">
    <property type="protein sequence ID" value="ENSCAFP00030028845.1"/>
    <property type="gene ID" value="ENSCAFG00030017768.1"/>
</dbReference>
<dbReference type="Pfam" id="PF00047">
    <property type="entry name" value="ig"/>
    <property type="match status" value="1"/>
</dbReference>
<dbReference type="AlphaFoldDB" id="A0A8C0PY42"/>
<dbReference type="Pfam" id="PF05790">
    <property type="entry name" value="C2-set"/>
    <property type="match status" value="1"/>
</dbReference>
<reference evidence="21" key="3">
    <citation type="submission" date="2019-03" db="EMBL/GenBank/DDBJ databases">
        <authorList>
            <person name="Warren W.C."/>
            <person name="Johnson G.S."/>
        </authorList>
    </citation>
    <scope>NUCLEOTIDE SEQUENCE [LARGE SCALE GENOMIC DNA]</scope>
    <source>
        <strain evidence="21">Basenji</strain>
    </source>
</reference>
<evidence type="ECO:0000313" key="22">
    <source>
        <dbReference type="Ensembl" id="ENSCAFP00040003062.1"/>
    </source>
</evidence>
<dbReference type="GO" id="GO:0005178">
    <property type="term" value="F:integrin binding"/>
    <property type="evidence" value="ECO:0007669"/>
    <property type="project" value="InterPro"/>
</dbReference>
<comment type="function">
    <text evidence="15">Cell adhesion glycoprotein predominantly expressed on the surface of endothelial cells that plays an important role in immune surveillance and inflammation. Acts as a major regulator of leukocyte adhesion to the endothelium through interaction with different types of integrins. During inflammatory responses, binds ligands on the surface of activated endothelial cells to initiate the activation of calcium channels and the plasma membrane-associated small GTPase RAC1 leading to leukocyte transendothelial migration. Also serves as a quality-control checkpoint for entry into bone marrow by providing a 'don't-eat-me' stamping in the context of major histocompatibility complex (MHC) class-I presentation.</text>
</comment>
<reference evidence="20 23" key="1">
    <citation type="journal article" date="2005" name="Nature">
        <title>Genome sequence, comparative analysis and haplotype structure of the domestic dog.</title>
        <authorList>
            <consortium name="Broad Sequencing Platform"/>
            <person name="Lindblad-Toh K."/>
            <person name="Wade C.M."/>
            <person name="Mikkelsen T.S."/>
            <person name="Karlsson E.K."/>
            <person name="Jaffe D.B."/>
            <person name="Kamal M."/>
            <person name="Clamp M."/>
            <person name="Chang J.L."/>
            <person name="Kulbokas E.J. III"/>
            <person name="Zody M.C."/>
            <person name="Mauceli E."/>
            <person name="Xie X."/>
            <person name="Breen M."/>
            <person name="Wayne R.K."/>
            <person name="Ostrander E.A."/>
            <person name="Ponting C.P."/>
            <person name="Galibert F."/>
            <person name="Smith D.R."/>
            <person name="DeJong P.J."/>
            <person name="Kirkness E."/>
            <person name="Alvarez P."/>
            <person name="Biagi T."/>
            <person name="Brockman W."/>
            <person name="Butler J."/>
            <person name="Chin C.W."/>
            <person name="Cook A."/>
            <person name="Cuff J."/>
            <person name="Daly M.J."/>
            <person name="DeCaprio D."/>
            <person name="Gnerre S."/>
            <person name="Grabherr M."/>
            <person name="Kellis M."/>
            <person name="Kleber M."/>
            <person name="Bardeleben C."/>
            <person name="Goodstadt L."/>
            <person name="Heger A."/>
            <person name="Hitte C."/>
            <person name="Kim L."/>
            <person name="Koepfli K.P."/>
            <person name="Parker H.G."/>
            <person name="Pollinger J.P."/>
            <person name="Searle S.M."/>
            <person name="Sutter N.B."/>
            <person name="Thomas R."/>
            <person name="Webber C."/>
            <person name="Baldwin J."/>
            <person name="Abebe A."/>
            <person name="Abouelleil A."/>
            <person name="Aftuck L."/>
            <person name="Ait-Zahra M."/>
            <person name="Aldredge T."/>
            <person name="Allen N."/>
            <person name="An P."/>
            <person name="Anderson S."/>
            <person name="Antoine C."/>
            <person name="Arachchi H."/>
            <person name="Aslam A."/>
            <person name="Ayotte L."/>
            <person name="Bachantsang P."/>
            <person name="Barry A."/>
            <person name="Bayul T."/>
            <person name="Benamara M."/>
            <person name="Berlin A."/>
            <person name="Bessette D."/>
            <person name="Blitshteyn B."/>
            <person name="Bloom T."/>
            <person name="Blye J."/>
            <person name="Boguslavskiy L."/>
            <person name="Bonnet C."/>
            <person name="Boukhgalter B."/>
            <person name="Brown A."/>
            <person name="Cahill P."/>
            <person name="Calixte N."/>
            <person name="Camarata J."/>
            <person name="Cheshatsang Y."/>
            <person name="Chu J."/>
            <person name="Citroen M."/>
            <person name="Collymore A."/>
            <person name="Cooke P."/>
            <person name="Dawoe T."/>
            <person name="Daza R."/>
            <person name="Decktor K."/>
            <person name="DeGray S."/>
            <person name="Dhargay N."/>
            <person name="Dooley K."/>
            <person name="Dooley K."/>
            <person name="Dorje P."/>
            <person name="Dorjee K."/>
            <person name="Dorris L."/>
            <person name="Duffey N."/>
            <person name="Dupes A."/>
            <person name="Egbiremolen O."/>
            <person name="Elong R."/>
            <person name="Falk J."/>
            <person name="Farina A."/>
            <person name="Faro S."/>
            <person name="Ferguson D."/>
            <person name="Ferreira P."/>
            <person name="Fisher S."/>
            <person name="FitzGerald M."/>
            <person name="Foley K."/>
            <person name="Foley C."/>
            <person name="Franke A."/>
            <person name="Friedrich D."/>
            <person name="Gage D."/>
            <person name="Garber M."/>
            <person name="Gearin G."/>
            <person name="Giannoukos G."/>
            <person name="Goode T."/>
            <person name="Goyette A."/>
            <person name="Graham J."/>
            <person name="Grandbois E."/>
            <person name="Gyaltsen K."/>
            <person name="Hafez N."/>
            <person name="Hagopian D."/>
            <person name="Hagos B."/>
            <person name="Hall J."/>
            <person name="Healy C."/>
            <person name="Hegarty R."/>
            <person name="Honan T."/>
            <person name="Horn A."/>
            <person name="Houde N."/>
            <person name="Hughes L."/>
            <person name="Hunnicutt L."/>
            <person name="Husby M."/>
            <person name="Jester B."/>
            <person name="Jones C."/>
            <person name="Kamat A."/>
            <person name="Kanga B."/>
            <person name="Kells C."/>
            <person name="Khazanovich D."/>
            <person name="Kieu A.C."/>
            <person name="Kisner P."/>
            <person name="Kumar M."/>
            <person name="Lance K."/>
            <person name="Landers T."/>
            <person name="Lara M."/>
            <person name="Lee W."/>
            <person name="Leger J.P."/>
            <person name="Lennon N."/>
            <person name="Leuper L."/>
            <person name="LeVine S."/>
            <person name="Liu J."/>
            <person name="Liu X."/>
            <person name="Lokyitsang Y."/>
            <person name="Lokyitsang T."/>
            <person name="Lui A."/>
            <person name="Macdonald J."/>
            <person name="Major J."/>
            <person name="Marabella R."/>
            <person name="Maru K."/>
            <person name="Matthews C."/>
            <person name="McDonough S."/>
            <person name="Mehta T."/>
            <person name="Meldrim J."/>
            <person name="Melnikov A."/>
            <person name="Meneus L."/>
            <person name="Mihalev A."/>
            <person name="Mihova T."/>
            <person name="Miller K."/>
            <person name="Mittelman R."/>
            <person name="Mlenga V."/>
            <person name="Mulrain L."/>
            <person name="Munson G."/>
            <person name="Navidi A."/>
            <person name="Naylor J."/>
            <person name="Nguyen T."/>
            <person name="Nguyen N."/>
            <person name="Nguyen C."/>
            <person name="Nguyen T."/>
            <person name="Nicol R."/>
            <person name="Norbu N."/>
            <person name="Norbu C."/>
            <person name="Novod N."/>
            <person name="Nyima T."/>
            <person name="Olandt P."/>
            <person name="O'Neill B."/>
            <person name="O'Neill K."/>
            <person name="Osman S."/>
            <person name="Oyono L."/>
            <person name="Patti C."/>
            <person name="Perrin D."/>
            <person name="Phunkhang P."/>
            <person name="Pierre F."/>
            <person name="Priest M."/>
            <person name="Rachupka A."/>
            <person name="Raghuraman S."/>
            <person name="Rameau R."/>
            <person name="Ray V."/>
            <person name="Raymond C."/>
            <person name="Rege F."/>
            <person name="Rise C."/>
            <person name="Rogers J."/>
            <person name="Rogov P."/>
            <person name="Sahalie J."/>
            <person name="Settipalli S."/>
            <person name="Sharpe T."/>
            <person name="Shea T."/>
            <person name="Sheehan M."/>
            <person name="Sherpa N."/>
            <person name="Shi J."/>
            <person name="Shih D."/>
            <person name="Sloan J."/>
            <person name="Smith C."/>
            <person name="Sparrow T."/>
            <person name="Stalker J."/>
            <person name="Stange-Thomann N."/>
            <person name="Stavropoulos S."/>
            <person name="Stone C."/>
            <person name="Stone S."/>
            <person name="Sykes S."/>
            <person name="Tchuinga P."/>
            <person name="Tenzing P."/>
            <person name="Tesfaye S."/>
            <person name="Thoulutsang D."/>
            <person name="Thoulutsang Y."/>
            <person name="Topham K."/>
            <person name="Topping I."/>
            <person name="Tsamla T."/>
            <person name="Vassiliev H."/>
            <person name="Venkataraman V."/>
            <person name="Vo A."/>
            <person name="Wangchuk T."/>
            <person name="Wangdi T."/>
            <person name="Weiand M."/>
            <person name="Wilkinson J."/>
            <person name="Wilson A."/>
            <person name="Yadav S."/>
            <person name="Yang S."/>
            <person name="Yang X."/>
            <person name="Young G."/>
            <person name="Yu Q."/>
            <person name="Zainoun J."/>
            <person name="Zembek L."/>
            <person name="Zimmer A."/>
            <person name="Lander E.S."/>
        </authorList>
    </citation>
    <scope>NUCLEOTIDE SEQUENCE [LARGE SCALE GENOMIC DNA]</scope>
    <source>
        <strain evidence="20">Boxer</strain>
    </source>
</reference>
<dbReference type="SUPFAM" id="SSF48726">
    <property type="entry name" value="Immunoglobulin"/>
    <property type="match status" value="5"/>
</dbReference>
<accession>A0A8C0PY42</accession>
<dbReference type="Proteomes" id="UP000694429">
    <property type="component" value="Chromosome 6"/>
</dbReference>
<keyword evidence="6 18" id="KW-0732">Signal</keyword>
<dbReference type="GO" id="GO:0005886">
    <property type="term" value="C:plasma membrane"/>
    <property type="evidence" value="ECO:0007669"/>
    <property type="project" value="UniProtKB-SubCell"/>
</dbReference>
<dbReference type="SMART" id="SM00408">
    <property type="entry name" value="IGc2"/>
    <property type="match status" value="4"/>
</dbReference>
<dbReference type="Pfam" id="PF13927">
    <property type="entry name" value="Ig_3"/>
    <property type="match status" value="2"/>
</dbReference>
<proteinExistence type="predicted"/>
<dbReference type="InterPro" id="IPR013098">
    <property type="entry name" value="Ig_I-set"/>
</dbReference>
<keyword evidence="10 17" id="KW-1133">Transmembrane helix</keyword>
<dbReference type="InterPro" id="IPR003598">
    <property type="entry name" value="Ig_sub2"/>
</dbReference>
<dbReference type="SMART" id="SM00409">
    <property type="entry name" value="IG"/>
    <property type="match status" value="4"/>
</dbReference>
<evidence type="ECO:0000256" key="17">
    <source>
        <dbReference type="SAM" id="Phobius"/>
    </source>
</evidence>
<dbReference type="Ensembl" id="ENSCAFT00040003568.1">
    <property type="protein sequence ID" value="ENSCAFP00040003062.1"/>
    <property type="gene ID" value="ENSCAFG00040001863.1"/>
</dbReference>
<evidence type="ECO:0000256" key="8">
    <source>
        <dbReference type="ARBA" id="ARBA00022843"/>
    </source>
</evidence>
<feature type="transmembrane region" description="Helical" evidence="17">
    <location>
        <begin position="501"/>
        <end position="521"/>
    </location>
</feature>
<keyword evidence="11 17" id="KW-0472">Membrane</keyword>
<dbReference type="InterPro" id="IPR007110">
    <property type="entry name" value="Ig-like_dom"/>
</dbReference>
<dbReference type="Proteomes" id="UP000002254">
    <property type="component" value="Chromosome 6"/>
</dbReference>
<evidence type="ECO:0000256" key="12">
    <source>
        <dbReference type="ARBA" id="ARBA00023157"/>
    </source>
</evidence>
<feature type="domain" description="Ig-like" evidence="19">
    <location>
        <begin position="401"/>
        <end position="485"/>
    </location>
</feature>
<reference evidence="22" key="2">
    <citation type="submission" date="2018-10" db="EMBL/GenBank/DDBJ databases">
        <title>De novo assembly of a Great Dane genome.</title>
        <authorList>
            <person name="Kidd J.M."/>
            <person name="Pendleton A.L."/>
            <person name="Shen F."/>
            <person name="Emery S."/>
        </authorList>
    </citation>
    <scope>NUCLEOTIDE SEQUENCE [LARGE SCALE GENOMIC DNA]</scope>
    <source>
        <strain evidence="22">Great Dane</strain>
    </source>
</reference>
<keyword evidence="4" id="KW-0964">Secreted</keyword>
<dbReference type="PRINTS" id="PR01474">
    <property type="entry name" value="VCAM1"/>
</dbReference>
<dbReference type="FunFam" id="2.60.40.10:FF:000817">
    <property type="entry name" value="Vascular cell adhesion molecule 1"/>
    <property type="match status" value="1"/>
</dbReference>
<dbReference type="FunFam" id="2.60.40.10:FF:000782">
    <property type="entry name" value="Vascular cell adhesion molecule 1"/>
    <property type="match status" value="2"/>
</dbReference>
<dbReference type="InterPro" id="IPR013783">
    <property type="entry name" value="Ig-like_fold"/>
</dbReference>
<evidence type="ECO:0000256" key="7">
    <source>
        <dbReference type="ARBA" id="ARBA00022737"/>
    </source>
</evidence>
<evidence type="ECO:0000256" key="16">
    <source>
        <dbReference type="ARBA" id="ARBA00071085"/>
    </source>
</evidence>
<dbReference type="GO" id="GO:0098609">
    <property type="term" value="P:cell-cell adhesion"/>
    <property type="evidence" value="ECO:0007669"/>
    <property type="project" value="InterPro"/>
</dbReference>
<evidence type="ECO:0000256" key="2">
    <source>
        <dbReference type="ARBA" id="ARBA00004613"/>
    </source>
</evidence>
<evidence type="ECO:0000256" key="1">
    <source>
        <dbReference type="ARBA" id="ARBA00004251"/>
    </source>
</evidence>
<evidence type="ECO:0000313" key="24">
    <source>
        <dbReference type="Proteomes" id="UP000694542"/>
    </source>
</evidence>
<comment type="subcellular location">
    <subcellularLocation>
        <location evidence="1">Cell membrane</location>
        <topology evidence="1">Single-pass type I membrane protein</topology>
    </subcellularLocation>
    <subcellularLocation>
        <location evidence="2">Secreted</location>
    </subcellularLocation>
</comment>
<dbReference type="FunFam" id="2.60.40.10:FF:000671">
    <property type="entry name" value="Vascular cell adhesion molecule 1"/>
    <property type="match status" value="1"/>
</dbReference>
<dbReference type="Pfam" id="PF07679">
    <property type="entry name" value="I-set"/>
    <property type="match status" value="1"/>
</dbReference>
<keyword evidence="7" id="KW-0677">Repeat</keyword>
<dbReference type="InterPro" id="IPR047012">
    <property type="entry name" value="ICAM_VCAM"/>
</dbReference>
<evidence type="ECO:0000313" key="20">
    <source>
        <dbReference type="Ensembl" id="ENSCAFP00000055750.1"/>
    </source>
</evidence>
<dbReference type="OrthoDB" id="10045578at2759"/>
<keyword evidence="14" id="KW-0393">Immunoglobulin domain</keyword>
<evidence type="ECO:0000259" key="19">
    <source>
        <dbReference type="PROSITE" id="PS50835"/>
    </source>
</evidence>
<dbReference type="Ensembl" id="ENSCAFT00000085047.2">
    <property type="protein sequence ID" value="ENSCAFP00000055750.1"/>
    <property type="gene ID" value="ENSCAFG00000020004.5"/>
</dbReference>
<dbReference type="PROSITE" id="PS50835">
    <property type="entry name" value="IG_LIKE"/>
    <property type="match status" value="4"/>
</dbReference>
<dbReference type="CDD" id="cd00096">
    <property type="entry name" value="Ig"/>
    <property type="match status" value="1"/>
</dbReference>
<dbReference type="Gene3D" id="2.60.40.10">
    <property type="entry name" value="Immunoglobulins"/>
    <property type="match status" value="5"/>
</dbReference>
<feature type="domain" description="Ig-like" evidence="19">
    <location>
        <begin position="2"/>
        <end position="105"/>
    </location>
</feature>
<evidence type="ECO:0000256" key="15">
    <source>
        <dbReference type="ARBA" id="ARBA00053967"/>
    </source>
</evidence>
<feature type="domain" description="Ig-like" evidence="19">
    <location>
        <begin position="312"/>
        <end position="396"/>
    </location>
</feature>
<dbReference type="FunFam" id="2.60.40.10:FF:000625">
    <property type="entry name" value="Vascular cell adhesion molecule 1"/>
    <property type="match status" value="1"/>
</dbReference>
<dbReference type="InterPro" id="IPR003599">
    <property type="entry name" value="Ig_sub"/>
</dbReference>
<keyword evidence="9" id="KW-0130">Cell adhesion</keyword>
<keyword evidence="3" id="KW-1003">Cell membrane</keyword>
<evidence type="ECO:0000256" key="4">
    <source>
        <dbReference type="ARBA" id="ARBA00022525"/>
    </source>
</evidence>
<evidence type="ECO:0000313" key="23">
    <source>
        <dbReference type="Proteomes" id="UP000002254"/>
    </source>
</evidence>
<dbReference type="PRINTS" id="PR01472">
    <property type="entry name" value="ICAMVCAM1"/>
</dbReference>
<evidence type="ECO:0000256" key="11">
    <source>
        <dbReference type="ARBA" id="ARBA00023136"/>
    </source>
</evidence>
<evidence type="ECO:0000256" key="6">
    <source>
        <dbReference type="ARBA" id="ARBA00022729"/>
    </source>
</evidence>
<evidence type="ECO:0000313" key="21">
    <source>
        <dbReference type="Ensembl" id="ENSCAFP00030028845.1"/>
    </source>
</evidence>
<evidence type="ECO:0000256" key="9">
    <source>
        <dbReference type="ARBA" id="ARBA00022889"/>
    </source>
</evidence>
<dbReference type="GO" id="GO:0005576">
    <property type="term" value="C:extracellular region"/>
    <property type="evidence" value="ECO:0007669"/>
    <property type="project" value="UniProtKB-SubCell"/>
</dbReference>
<organism evidence="22 24">
    <name type="scientific">Canis lupus familiaris</name>
    <name type="common">Dog</name>
    <name type="synonym">Canis familiaris</name>
    <dbReference type="NCBI Taxonomy" id="9615"/>
    <lineage>
        <taxon>Eukaryota</taxon>
        <taxon>Metazoa</taxon>
        <taxon>Chordata</taxon>
        <taxon>Craniata</taxon>
        <taxon>Vertebrata</taxon>
        <taxon>Euteleostomi</taxon>
        <taxon>Mammalia</taxon>
        <taxon>Eutheria</taxon>
        <taxon>Laurasiatheria</taxon>
        <taxon>Carnivora</taxon>
        <taxon>Caniformia</taxon>
        <taxon>Canidae</taxon>
        <taxon>Canis</taxon>
    </lineage>
</organism>